<dbReference type="AlphaFoldDB" id="A0A1I1VI43"/>
<gene>
    <name evidence="2" type="ORF">SAMN05216238_104266</name>
</gene>
<dbReference type="OrthoDB" id="2353183at2"/>
<keyword evidence="1" id="KW-1133">Transmembrane helix</keyword>
<keyword evidence="1" id="KW-0472">Membrane</keyword>
<dbReference type="STRING" id="640948.SAMN05216238_104266"/>
<evidence type="ECO:0000256" key="1">
    <source>
        <dbReference type="SAM" id="Phobius"/>
    </source>
</evidence>
<dbReference type="EMBL" id="FOMR01000004">
    <property type="protein sequence ID" value="SFD82707.1"/>
    <property type="molecule type" value="Genomic_DNA"/>
</dbReference>
<accession>A0A1I1VI43</accession>
<dbReference type="InterPro" id="IPR016945">
    <property type="entry name" value="UCP030092"/>
</dbReference>
<feature type="transmembrane region" description="Helical" evidence="1">
    <location>
        <begin position="6"/>
        <end position="27"/>
    </location>
</feature>
<sequence length="126" mass="14814">MIWDIIVYIMGILITIPFMATAAVYFASKKLNRNERRAVHAAVNWTTLFYIIAVLAMLETIVGRSFLSYIIVLLLSMFTVIVVFQWKRYTEVVFNRVFKVFWRACFLIFLLLYVLLVLIGVFVYII</sequence>
<evidence type="ECO:0000313" key="3">
    <source>
        <dbReference type="Proteomes" id="UP000199474"/>
    </source>
</evidence>
<proteinExistence type="predicted"/>
<feature type="transmembrane region" description="Helical" evidence="1">
    <location>
        <begin position="104"/>
        <end position="125"/>
    </location>
</feature>
<name>A0A1I1VI43_9BACI</name>
<dbReference type="Proteomes" id="UP000199474">
    <property type="component" value="Unassembled WGS sequence"/>
</dbReference>
<keyword evidence="1" id="KW-0812">Transmembrane</keyword>
<protein>
    <recommendedName>
        <fullName evidence="4">DUF3397 domain-containing protein</fullName>
    </recommendedName>
</protein>
<dbReference type="Pfam" id="PF11877">
    <property type="entry name" value="DUF3397"/>
    <property type="match status" value="1"/>
</dbReference>
<reference evidence="3" key="1">
    <citation type="submission" date="2016-10" db="EMBL/GenBank/DDBJ databases">
        <authorList>
            <person name="Varghese N."/>
            <person name="Submissions S."/>
        </authorList>
    </citation>
    <scope>NUCLEOTIDE SEQUENCE [LARGE SCALE GENOMIC DNA]</scope>
    <source>
        <strain evidence="3">DSM 22530</strain>
    </source>
</reference>
<dbReference type="InterPro" id="IPR024515">
    <property type="entry name" value="DUF3397"/>
</dbReference>
<evidence type="ECO:0008006" key="4">
    <source>
        <dbReference type="Google" id="ProtNLM"/>
    </source>
</evidence>
<dbReference type="RefSeq" id="WP_090083746.1">
    <property type="nucleotide sequence ID" value="NZ_FOMR01000004.1"/>
</dbReference>
<keyword evidence="3" id="KW-1185">Reference proteome</keyword>
<dbReference type="PIRSF" id="PIRSF030092">
    <property type="entry name" value="UCP030092"/>
    <property type="match status" value="1"/>
</dbReference>
<feature type="transmembrane region" description="Helical" evidence="1">
    <location>
        <begin position="66"/>
        <end position="84"/>
    </location>
</feature>
<organism evidence="2 3">
    <name type="scientific">Lentibacillus persicus</name>
    <dbReference type="NCBI Taxonomy" id="640948"/>
    <lineage>
        <taxon>Bacteria</taxon>
        <taxon>Bacillati</taxon>
        <taxon>Bacillota</taxon>
        <taxon>Bacilli</taxon>
        <taxon>Bacillales</taxon>
        <taxon>Bacillaceae</taxon>
        <taxon>Lentibacillus</taxon>
    </lineage>
</organism>
<feature type="transmembrane region" description="Helical" evidence="1">
    <location>
        <begin position="39"/>
        <end position="60"/>
    </location>
</feature>
<evidence type="ECO:0000313" key="2">
    <source>
        <dbReference type="EMBL" id="SFD82707.1"/>
    </source>
</evidence>